<gene>
    <name evidence="1" type="ORF">L6164_017718</name>
</gene>
<comment type="caution">
    <text evidence="1">The sequence shown here is derived from an EMBL/GenBank/DDBJ whole genome shotgun (WGS) entry which is preliminary data.</text>
</comment>
<accession>A0ACB9NDQ7</accession>
<organism evidence="1 2">
    <name type="scientific">Bauhinia variegata</name>
    <name type="common">Purple orchid tree</name>
    <name type="synonym">Phanera variegata</name>
    <dbReference type="NCBI Taxonomy" id="167791"/>
    <lineage>
        <taxon>Eukaryota</taxon>
        <taxon>Viridiplantae</taxon>
        <taxon>Streptophyta</taxon>
        <taxon>Embryophyta</taxon>
        <taxon>Tracheophyta</taxon>
        <taxon>Spermatophyta</taxon>
        <taxon>Magnoliopsida</taxon>
        <taxon>eudicotyledons</taxon>
        <taxon>Gunneridae</taxon>
        <taxon>Pentapetalae</taxon>
        <taxon>rosids</taxon>
        <taxon>fabids</taxon>
        <taxon>Fabales</taxon>
        <taxon>Fabaceae</taxon>
        <taxon>Cercidoideae</taxon>
        <taxon>Cercideae</taxon>
        <taxon>Bauhiniinae</taxon>
        <taxon>Bauhinia</taxon>
    </lineage>
</organism>
<keyword evidence="2" id="KW-1185">Reference proteome</keyword>
<evidence type="ECO:0000313" key="1">
    <source>
        <dbReference type="EMBL" id="KAI4332840.1"/>
    </source>
</evidence>
<evidence type="ECO:0000313" key="2">
    <source>
        <dbReference type="Proteomes" id="UP000828941"/>
    </source>
</evidence>
<dbReference type="EMBL" id="CM039432">
    <property type="protein sequence ID" value="KAI4332840.1"/>
    <property type="molecule type" value="Genomic_DNA"/>
</dbReference>
<sequence length="276" mass="31163">MAMSLIITLAMFLLLTTHHARPSSACTSSCGKLNNISDPFRVHGDDPKKCGSQFYGYEIYCENNVAMVSLNSSGKYYYVEEINHADATIRLVDPAFHQQQNYSYLPLYPQFSMGAQYEYWTMEENDEIIYLSCNESVNNDGRYVNTSACVDEKYSESGGDMYNYVHIGDLSAKELRPGCTVKSTALTSEGNALRKGNNTSCAHIHTTLGHGFLLRWFNDRGCYKFRYGNDVRVSTKDCDSIWFKIRSYVVALLLYTLLNIAALQATKGKLEMFDGN</sequence>
<proteinExistence type="predicted"/>
<protein>
    <submittedName>
        <fullName evidence="1">Uncharacterized protein</fullName>
    </submittedName>
</protein>
<dbReference type="Proteomes" id="UP000828941">
    <property type="component" value="Chromosome 7"/>
</dbReference>
<reference evidence="1 2" key="1">
    <citation type="journal article" date="2022" name="DNA Res.">
        <title>Chromosomal-level genome assembly of the orchid tree Bauhinia variegata (Leguminosae; Cercidoideae) supports the allotetraploid origin hypothesis of Bauhinia.</title>
        <authorList>
            <person name="Zhong Y."/>
            <person name="Chen Y."/>
            <person name="Zheng D."/>
            <person name="Pang J."/>
            <person name="Liu Y."/>
            <person name="Luo S."/>
            <person name="Meng S."/>
            <person name="Qian L."/>
            <person name="Wei D."/>
            <person name="Dai S."/>
            <person name="Zhou R."/>
        </authorList>
    </citation>
    <scope>NUCLEOTIDE SEQUENCE [LARGE SCALE GENOMIC DNA]</scope>
    <source>
        <strain evidence="1">BV-YZ2020</strain>
    </source>
</reference>
<name>A0ACB9NDQ7_BAUVA</name>